<evidence type="ECO:0000313" key="3">
    <source>
        <dbReference type="Proteomes" id="UP000286402"/>
    </source>
</evidence>
<dbReference type="GO" id="GO:0032259">
    <property type="term" value="P:methylation"/>
    <property type="evidence" value="ECO:0007669"/>
    <property type="project" value="UniProtKB-KW"/>
</dbReference>
<evidence type="ECO:0000313" key="2">
    <source>
        <dbReference type="EMBL" id="RKF31867.1"/>
    </source>
</evidence>
<keyword evidence="2" id="KW-0489">Methyltransferase</keyword>
<dbReference type="SUPFAM" id="SSF53335">
    <property type="entry name" value="S-adenosyl-L-methionine-dependent methyltransferases"/>
    <property type="match status" value="1"/>
</dbReference>
<protein>
    <submittedName>
        <fullName evidence="2">SAM-dependent methyltransferase</fullName>
    </submittedName>
</protein>
<gene>
    <name evidence="2" type="ORF">BCY89_17095</name>
</gene>
<dbReference type="GO" id="GO:0008168">
    <property type="term" value="F:methyltransferase activity"/>
    <property type="evidence" value="ECO:0007669"/>
    <property type="project" value="UniProtKB-KW"/>
</dbReference>
<name>A0A420FFZ5_9SPHI</name>
<keyword evidence="3" id="KW-1185">Reference proteome</keyword>
<dbReference type="Pfam" id="PF13847">
    <property type="entry name" value="Methyltransf_31"/>
    <property type="match status" value="1"/>
</dbReference>
<dbReference type="Proteomes" id="UP000286402">
    <property type="component" value="Unassembled WGS sequence"/>
</dbReference>
<dbReference type="InterPro" id="IPR025714">
    <property type="entry name" value="Methyltranfer_dom"/>
</dbReference>
<organism evidence="2 3">
    <name type="scientific">Sphingobacterium siyangense</name>
    <dbReference type="NCBI Taxonomy" id="459529"/>
    <lineage>
        <taxon>Bacteria</taxon>
        <taxon>Pseudomonadati</taxon>
        <taxon>Bacteroidota</taxon>
        <taxon>Sphingobacteriia</taxon>
        <taxon>Sphingobacteriales</taxon>
        <taxon>Sphingobacteriaceae</taxon>
        <taxon>Sphingobacterium</taxon>
    </lineage>
</organism>
<proteinExistence type="predicted"/>
<sequence length="198" mass="22613">MIFKALRSNIDVDDSLFNDIYPSKIKKLAERHWTPVHVAKMAAEYLVQSPMDKVLDIGAGAGKFCLVGASCTNGMFYGVEQRESLVELSNGLAEKHQVQNVAFIHANIDEICFSDYDAFYFYNSFYENIDTSSPIDYAIQPDPKLYHAYTECLRNRLALLPIGTRVVSYWSGWEEIPCNFDLEYTACDGFLNFWRKLG</sequence>
<dbReference type="AlphaFoldDB" id="A0A420FFZ5"/>
<feature type="domain" description="Methyltransferase" evidence="1">
    <location>
        <begin position="52"/>
        <end position="115"/>
    </location>
</feature>
<accession>A0A420FFZ5</accession>
<dbReference type="RefSeq" id="WP_120336101.1">
    <property type="nucleotide sequence ID" value="NZ_MCAQ01000028.1"/>
</dbReference>
<dbReference type="Gene3D" id="3.40.50.150">
    <property type="entry name" value="Vaccinia Virus protein VP39"/>
    <property type="match status" value="1"/>
</dbReference>
<comment type="caution">
    <text evidence="2">The sequence shown here is derived from an EMBL/GenBank/DDBJ whole genome shotgun (WGS) entry which is preliminary data.</text>
</comment>
<dbReference type="InterPro" id="IPR029063">
    <property type="entry name" value="SAM-dependent_MTases_sf"/>
</dbReference>
<reference evidence="2 3" key="1">
    <citation type="submission" date="2016-07" db="EMBL/GenBank/DDBJ databases">
        <title>Genome analysis of Sphingobacterium siyangense T12B17.</title>
        <authorList>
            <person name="Xu D."/>
            <person name="Su Y."/>
            <person name="Zheng S."/>
        </authorList>
    </citation>
    <scope>NUCLEOTIDE SEQUENCE [LARGE SCALE GENOMIC DNA]</scope>
    <source>
        <strain evidence="2 3">T12B17</strain>
    </source>
</reference>
<keyword evidence="2" id="KW-0808">Transferase</keyword>
<dbReference type="CDD" id="cd02440">
    <property type="entry name" value="AdoMet_MTases"/>
    <property type="match status" value="1"/>
</dbReference>
<dbReference type="EMBL" id="MCAQ01000028">
    <property type="protein sequence ID" value="RKF31867.1"/>
    <property type="molecule type" value="Genomic_DNA"/>
</dbReference>
<evidence type="ECO:0000259" key="1">
    <source>
        <dbReference type="Pfam" id="PF13847"/>
    </source>
</evidence>